<keyword evidence="1" id="KW-1133">Transmembrane helix</keyword>
<name>A0A1I8HYZ6_9PLAT</name>
<dbReference type="InterPro" id="IPR002156">
    <property type="entry name" value="RNaseH_domain"/>
</dbReference>
<accession>A0A1I8HYZ6</accession>
<dbReference type="AlphaFoldDB" id="A0A1I8HYZ6"/>
<evidence type="ECO:0000259" key="2">
    <source>
        <dbReference type="PROSITE" id="PS50879"/>
    </source>
</evidence>
<dbReference type="GO" id="GO:0004523">
    <property type="term" value="F:RNA-DNA hybrid ribonuclease activity"/>
    <property type="evidence" value="ECO:0007669"/>
    <property type="project" value="InterPro"/>
</dbReference>
<keyword evidence="1" id="KW-0812">Transmembrane</keyword>
<protein>
    <submittedName>
        <fullName evidence="4">RNase H domain-containing protein</fullName>
    </submittedName>
</protein>
<dbReference type="PROSITE" id="PS50879">
    <property type="entry name" value="RNASE_H_1"/>
    <property type="match status" value="1"/>
</dbReference>
<dbReference type="Gene3D" id="3.30.420.10">
    <property type="entry name" value="Ribonuclease H-like superfamily/Ribonuclease H"/>
    <property type="match status" value="1"/>
</dbReference>
<reference evidence="4" key="1">
    <citation type="submission" date="2016-11" db="UniProtKB">
        <authorList>
            <consortium name="WormBaseParasite"/>
        </authorList>
    </citation>
    <scope>IDENTIFICATION</scope>
</reference>
<dbReference type="WBParaSite" id="maker-uti_cns_0008596-snap-gene-0.1-mRNA-1">
    <property type="protein sequence ID" value="maker-uti_cns_0008596-snap-gene-0.1-mRNA-1"/>
    <property type="gene ID" value="maker-uti_cns_0008596-snap-gene-0.1"/>
</dbReference>
<evidence type="ECO:0000313" key="4">
    <source>
        <dbReference type="WBParaSite" id="maker-uti_cns_0008596-snap-gene-0.1-mRNA-1"/>
    </source>
</evidence>
<dbReference type="GO" id="GO:0003676">
    <property type="term" value="F:nucleic acid binding"/>
    <property type="evidence" value="ECO:0007669"/>
    <property type="project" value="InterPro"/>
</dbReference>
<feature type="transmembrane region" description="Helical" evidence="1">
    <location>
        <begin position="586"/>
        <end position="610"/>
    </location>
</feature>
<sequence>NFIYAAEQWADRCGLRLSETKTAAIMFTSRTKWQIRPLTLYGREIPFCKQTKCLGITLDHRLNWSPHVQTKAKKAFAVLAQLRRAVGTTWGLTPKRLWWIYTAMVRPAISYGGLIWASALQIKTCLEALRRAQGRACRTIMSAPPSAPYDGLNAFLNIPPLDIFVRREAAKTARRLADAGIRIQPHRAMAKRKLLPHADLCLKDLRDSGGLHVLSDGEPRTLNLFQRYKVTIPSRDAANDHWNFQEVHCYTDGSIKDGRAGFGVCIIINGRVIATHAQHTGRLSTVFQNEVLAISSCAAELNAKVTRGKTIVIHSDSQAALQALCHTTTNSRTVADCARQLNLLARSNTVRLKWIPGHAGFPGNELADTLAKRGGSGSFFGPAPLVPMPLTVINRQIDDWADSLHRDRWAGTQNCRQSRAAVPCPSHRLRNILLNQNRKDIRALVMTLTGHGYLARHCFLRGDLESEICPFCECDNEDAQHFVCHCPFFNRDRLRYLGPNPSIDEVSMNCRVTCSTEDSAEENTEQQGHSDDGEQMLQPSRLSFRAVICRRWSALCCYCVDRILKLPPEVAGRPQIARYRRHWHRLAGLIAFLVTLTLAQTCSSGITFAYCLKHLGGCSAFLDRDPCLKTMVPFFVVSLIWLSIFCSCCCQSPKALSVFLLVGLCGEAILASYMVAFDRYIRIDDHLTEHLTVSLEARSGCRPVVGGSYSGDEVESRSDAAGCFQPFRNAAESCQRFDRGSLARCNSSGSGTKPSERYNRQKIAECIAEVLRGIESKKQLYQTATYSLLYLFASAHLLIALAVCIYDVRRKRAEKRLGTNCGIEDVDQHLLAKTAATEAAQKKPVLKRPSASAKINNNGSQTMDSELVLINPNATTPSGSTESAVVNCLKLAVAKPMVQHKCQAFQRVDDQVGESVEVLLLTAVGVKCPTFIVLP</sequence>
<feature type="transmembrane region" description="Helical" evidence="1">
    <location>
        <begin position="788"/>
        <end position="808"/>
    </location>
</feature>
<dbReference type="InterPro" id="IPR036397">
    <property type="entry name" value="RNaseH_sf"/>
</dbReference>
<feature type="transmembrane region" description="Helical" evidence="1">
    <location>
        <begin position="656"/>
        <end position="676"/>
    </location>
</feature>
<keyword evidence="3" id="KW-1185">Reference proteome</keyword>
<dbReference type="PANTHER" id="PTHR33332">
    <property type="entry name" value="REVERSE TRANSCRIPTASE DOMAIN-CONTAINING PROTEIN"/>
    <property type="match status" value="1"/>
</dbReference>
<organism evidence="3 4">
    <name type="scientific">Macrostomum lignano</name>
    <dbReference type="NCBI Taxonomy" id="282301"/>
    <lineage>
        <taxon>Eukaryota</taxon>
        <taxon>Metazoa</taxon>
        <taxon>Spiralia</taxon>
        <taxon>Lophotrochozoa</taxon>
        <taxon>Platyhelminthes</taxon>
        <taxon>Rhabditophora</taxon>
        <taxon>Macrostomorpha</taxon>
        <taxon>Macrostomida</taxon>
        <taxon>Macrostomidae</taxon>
        <taxon>Macrostomum</taxon>
    </lineage>
</organism>
<dbReference type="Pfam" id="PF00075">
    <property type="entry name" value="RNase_H"/>
    <property type="match status" value="1"/>
</dbReference>
<feature type="transmembrane region" description="Helical" evidence="1">
    <location>
        <begin position="630"/>
        <end position="649"/>
    </location>
</feature>
<dbReference type="InterPro" id="IPR012337">
    <property type="entry name" value="RNaseH-like_sf"/>
</dbReference>
<dbReference type="CDD" id="cd09276">
    <property type="entry name" value="Rnase_HI_RT_non_LTR"/>
    <property type="match status" value="1"/>
</dbReference>
<evidence type="ECO:0000313" key="3">
    <source>
        <dbReference type="Proteomes" id="UP000095280"/>
    </source>
</evidence>
<proteinExistence type="predicted"/>
<dbReference type="SUPFAM" id="SSF53098">
    <property type="entry name" value="Ribonuclease H-like"/>
    <property type="match status" value="1"/>
</dbReference>
<feature type="domain" description="RNase H type-1" evidence="2">
    <location>
        <begin position="243"/>
        <end position="376"/>
    </location>
</feature>
<keyword evidence="1" id="KW-0472">Membrane</keyword>
<evidence type="ECO:0000256" key="1">
    <source>
        <dbReference type="SAM" id="Phobius"/>
    </source>
</evidence>
<dbReference type="Proteomes" id="UP000095280">
    <property type="component" value="Unplaced"/>
</dbReference>